<dbReference type="STRING" id="66851.MBORA_05020"/>
<dbReference type="InterPro" id="IPR036188">
    <property type="entry name" value="FAD/NAD-bd_sf"/>
</dbReference>
<dbReference type="Proteomes" id="UP000077428">
    <property type="component" value="Unassembled WGS sequence"/>
</dbReference>
<protein>
    <submittedName>
        <fullName evidence="6">Choline dehydrogenase</fullName>
    </submittedName>
</protein>
<accession>A0A166BN68</accession>
<dbReference type="Pfam" id="PF00732">
    <property type="entry name" value="GMC_oxred_N"/>
    <property type="match status" value="1"/>
</dbReference>
<dbReference type="RefSeq" id="WP_042691354.1">
    <property type="nucleotide sequence ID" value="NZ_CABMAB010000002.1"/>
</dbReference>
<dbReference type="AlphaFoldDB" id="A0A166BN68"/>
<dbReference type="OrthoDB" id="346033at2157"/>
<dbReference type="EMBL" id="LWMU01000048">
    <property type="protein sequence ID" value="KZX13592.1"/>
    <property type="molecule type" value="Genomic_DNA"/>
</dbReference>
<dbReference type="InterPro" id="IPR017900">
    <property type="entry name" value="4Fe4S_Fe_S_CS"/>
</dbReference>
<evidence type="ECO:0000256" key="2">
    <source>
        <dbReference type="ARBA" id="ARBA00022630"/>
    </source>
</evidence>
<evidence type="ECO:0000256" key="3">
    <source>
        <dbReference type="ARBA" id="ARBA00022827"/>
    </source>
</evidence>
<dbReference type="PATRIC" id="fig|66851.6.peg.565"/>
<dbReference type="Gene3D" id="3.30.70.20">
    <property type="match status" value="1"/>
</dbReference>
<evidence type="ECO:0000256" key="4">
    <source>
        <dbReference type="ARBA" id="ARBA00023002"/>
    </source>
</evidence>
<feature type="domain" description="4Fe-4S ferredoxin-type" evidence="5">
    <location>
        <begin position="126"/>
        <end position="155"/>
    </location>
</feature>
<dbReference type="InterPro" id="IPR017896">
    <property type="entry name" value="4Fe4S_Fe-S-bd"/>
</dbReference>
<proteinExistence type="inferred from homology"/>
<reference evidence="7" key="1">
    <citation type="journal article" date="2016" name="Genome Announc.">
        <title>Draft Genome Sequences of Methanobrevibacter curvatus DSM11111, Methanobrevibacter cuticularis DSM11139, Methanobrevibacter filiformis DSM11501, and Methanobrevibacter oralis DSM7256.</title>
        <authorList>
            <person name="Poehlein A."/>
            <person name="Seedorf H."/>
        </authorList>
    </citation>
    <scope>NUCLEOTIDE SEQUENCE [LARGE SCALE GENOMIC DNA]</scope>
    <source>
        <strain evidence="7">DSM 7256 / JCM 30027 / ZR</strain>
    </source>
</reference>
<dbReference type="PROSITE" id="PS51379">
    <property type="entry name" value="4FE4S_FER_2"/>
    <property type="match status" value="1"/>
</dbReference>
<comment type="similarity">
    <text evidence="1">Belongs to the GMC oxidoreductase family.</text>
</comment>
<gene>
    <name evidence="6" type="ORF">MBORA_05020</name>
</gene>
<evidence type="ECO:0000313" key="7">
    <source>
        <dbReference type="Proteomes" id="UP000077428"/>
    </source>
</evidence>
<dbReference type="PANTHER" id="PTHR46056">
    <property type="entry name" value="LONG-CHAIN-ALCOHOL OXIDASE"/>
    <property type="match status" value="1"/>
</dbReference>
<dbReference type="InterPro" id="IPR000172">
    <property type="entry name" value="GMC_OxRdtase_N"/>
</dbReference>
<sequence>MVVIVGTGAGGGILAYELAKDNVPVTIIEKGSYIKSKYAFNYYDKYNEGIDLLTTTCVGGSTIVSMANMVRALDEELLEFGIDLSDAYEYVEKLINVKPLSDSHIGMGTQLFLDAGNKLGLNTLKMPKAIREEKCIQCGKCAFGCPVDAKWSGKDFVDKAIEYGANLITEADIVDVIVKNNSVKGLIYIKNGKEESILSDTIVLSAGAIGSTLILRKVDIEAGNEIFFDPFVSVGGYLKDIKFNSEVQMGALVIGRNFVLSPHFSSSIKGNIDVNGVSDKDILSIMVKTSDECRGYVDREGNVVKYNTINDIRYLSEGVATAGFILEKAGVDATTIASTVYRGAHPGGTAPIGKVVDNNLKTKIDGLYVCDASVLPISPGKPPILTILALSKRLSDYLKK</sequence>
<comment type="caution">
    <text evidence="6">The sequence shown here is derived from an EMBL/GenBank/DDBJ whole genome shotgun (WGS) entry which is preliminary data.</text>
</comment>
<dbReference type="Pfam" id="PF05199">
    <property type="entry name" value="GMC_oxred_C"/>
    <property type="match status" value="1"/>
</dbReference>
<evidence type="ECO:0000313" key="6">
    <source>
        <dbReference type="EMBL" id="KZX13592.1"/>
    </source>
</evidence>
<keyword evidence="4" id="KW-0560">Oxidoreductase</keyword>
<evidence type="ECO:0000256" key="1">
    <source>
        <dbReference type="ARBA" id="ARBA00010790"/>
    </source>
</evidence>
<evidence type="ECO:0000259" key="5">
    <source>
        <dbReference type="PROSITE" id="PS51379"/>
    </source>
</evidence>
<dbReference type="PANTHER" id="PTHR46056:SF12">
    <property type="entry name" value="LONG-CHAIN-ALCOHOL OXIDASE"/>
    <property type="match status" value="1"/>
</dbReference>
<dbReference type="GO" id="GO:0050660">
    <property type="term" value="F:flavin adenine dinucleotide binding"/>
    <property type="evidence" value="ECO:0007669"/>
    <property type="project" value="InterPro"/>
</dbReference>
<keyword evidence="3" id="KW-0274">FAD</keyword>
<dbReference type="Gene3D" id="3.50.50.60">
    <property type="entry name" value="FAD/NAD(P)-binding domain"/>
    <property type="match status" value="2"/>
</dbReference>
<keyword evidence="7" id="KW-1185">Reference proteome</keyword>
<dbReference type="GO" id="GO:0016614">
    <property type="term" value="F:oxidoreductase activity, acting on CH-OH group of donors"/>
    <property type="evidence" value="ECO:0007669"/>
    <property type="project" value="InterPro"/>
</dbReference>
<keyword evidence="2" id="KW-0285">Flavoprotein</keyword>
<dbReference type="InterPro" id="IPR007867">
    <property type="entry name" value="GMC_OxRtase_C"/>
</dbReference>
<organism evidence="6 7">
    <name type="scientific">Methanobrevibacter oralis</name>
    <dbReference type="NCBI Taxonomy" id="66851"/>
    <lineage>
        <taxon>Archaea</taxon>
        <taxon>Methanobacteriati</taxon>
        <taxon>Methanobacteriota</taxon>
        <taxon>Methanomada group</taxon>
        <taxon>Methanobacteria</taxon>
        <taxon>Methanobacteriales</taxon>
        <taxon>Methanobacteriaceae</taxon>
        <taxon>Methanobrevibacter</taxon>
    </lineage>
</organism>
<dbReference type="SUPFAM" id="SSF51905">
    <property type="entry name" value="FAD/NAD(P)-binding domain"/>
    <property type="match status" value="1"/>
</dbReference>
<name>A0A166BN68_METOA</name>
<dbReference type="PROSITE" id="PS00198">
    <property type="entry name" value="4FE4S_FER_1"/>
    <property type="match status" value="1"/>
</dbReference>